<feature type="compositionally biased region" description="Pro residues" evidence="1">
    <location>
        <begin position="53"/>
        <end position="65"/>
    </location>
</feature>
<dbReference type="EMBL" id="PUHQ01000086">
    <property type="protein sequence ID" value="KAG0657083.1"/>
    <property type="molecule type" value="Genomic_DNA"/>
</dbReference>
<feature type="region of interest" description="Disordered" evidence="1">
    <location>
        <begin position="91"/>
        <end position="140"/>
    </location>
</feature>
<feature type="region of interest" description="Disordered" evidence="1">
    <location>
        <begin position="251"/>
        <end position="277"/>
    </location>
</feature>
<feature type="compositionally biased region" description="Basic and acidic residues" evidence="1">
    <location>
        <begin position="543"/>
        <end position="553"/>
    </location>
</feature>
<feature type="compositionally biased region" description="Low complexity" evidence="1">
    <location>
        <begin position="491"/>
        <end position="510"/>
    </location>
</feature>
<feature type="region of interest" description="Disordered" evidence="1">
    <location>
        <begin position="304"/>
        <end position="391"/>
    </location>
</feature>
<evidence type="ECO:0000313" key="2">
    <source>
        <dbReference type="EMBL" id="KAG0657083.1"/>
    </source>
</evidence>
<feature type="compositionally biased region" description="Low complexity" evidence="1">
    <location>
        <begin position="30"/>
        <end position="52"/>
    </location>
</feature>
<protein>
    <submittedName>
        <fullName evidence="2">Uncharacterized protein</fullName>
    </submittedName>
</protein>
<feature type="compositionally biased region" description="Gly residues" evidence="1">
    <location>
        <begin position="194"/>
        <end position="203"/>
    </location>
</feature>
<feature type="compositionally biased region" description="Low complexity" evidence="1">
    <location>
        <begin position="378"/>
        <end position="391"/>
    </location>
</feature>
<feature type="compositionally biased region" description="Low complexity" evidence="1">
    <location>
        <begin position="172"/>
        <end position="182"/>
    </location>
</feature>
<feature type="region of interest" description="Disordered" evidence="1">
    <location>
        <begin position="419"/>
        <end position="440"/>
    </location>
</feature>
<evidence type="ECO:0000256" key="1">
    <source>
        <dbReference type="SAM" id="MobiDB-lite"/>
    </source>
</evidence>
<name>A0A9P7B368_RHOMI</name>
<feature type="region of interest" description="Disordered" evidence="1">
    <location>
        <begin position="607"/>
        <end position="645"/>
    </location>
</feature>
<feature type="region of interest" description="Disordered" evidence="1">
    <location>
        <begin position="1"/>
        <end position="71"/>
    </location>
</feature>
<feature type="region of interest" description="Disordered" evidence="1">
    <location>
        <begin position="169"/>
        <end position="219"/>
    </location>
</feature>
<feature type="compositionally biased region" description="Polar residues" evidence="1">
    <location>
        <begin position="1"/>
        <end position="24"/>
    </location>
</feature>
<gene>
    <name evidence="2" type="ORF">C6P46_006672</name>
</gene>
<feature type="region of interest" description="Disordered" evidence="1">
    <location>
        <begin position="773"/>
        <end position="830"/>
    </location>
</feature>
<evidence type="ECO:0000313" key="3">
    <source>
        <dbReference type="Proteomes" id="UP000777482"/>
    </source>
</evidence>
<dbReference type="Proteomes" id="UP000777482">
    <property type="component" value="Unassembled WGS sequence"/>
</dbReference>
<feature type="compositionally biased region" description="Polar residues" evidence="1">
    <location>
        <begin position="183"/>
        <end position="193"/>
    </location>
</feature>
<feature type="compositionally biased region" description="Basic and acidic residues" evidence="1">
    <location>
        <begin position="927"/>
        <end position="938"/>
    </location>
</feature>
<proteinExistence type="predicted"/>
<sequence>MQNSSSGRRTTSEGAQRPISTTTGPDSARRPAAAVSSRASPAPALAPAALALAPPPSLSPGPSPPSFRRGKWNDAEYEEVWRLGHTYILASAQSQSSPPSPSPSSSIATPSPPPPPPSSTTTTPVGAGAGSVQDWENLRYHPEGLMKTQAKLRSASALRTMFLKMRKESLLQQQQQHQQQEQATSLPASTRSSGVGGGGGGGTRADDLAFPSSFSSSSSTFRVRFKSHVFEPSSSRTTVPAAGVVVVPTAAPSSAAASAADEEEKGGEEEATRDAWTPAEDAVLLAAMITLPNTVALVASASATSAAGGGGGSGKEDQAQAQQVAVRGLESHKSAEEEIEQVEEASTPLARAAAWPPTTPSGITSGNPPQQSHIADRSTTATTTTTTAAAHGSLTTSAEWLKVHEIAERTYRIMEAGTAQQAGEAQGGGGGATKRTRRLRRDVKELENRWRTKWRVDGITKNLAAPELLLPAIRQQSDVLSKLSVEVLTELSSSSRRNGGAATAVAAVDTSPRSGSSAPFAVQQQQQQPEEEQTESSAPITRSDSKRRDAGRQEEDDDPRAAYPTPAPGSDALPQNDNVEDNGRADPGLPGIDEMDELQRSVTMATTRTPNMLEPAPPPPPPETSAPDDAQVQDRQLSTPAAPQTAATANVNKMIGLGLDLGGGIGTGLGLGQVQQPETRPPQPLYNNSSAIPTANLTGTEELDPDRGDVRFTTTTTIPLRRASSSAVLTSPSPSPLPAAFLLPSRSSILSANRAATSFAPFTELYKPPSNVDALRHAHQSQPQPQPLLPVPFQMYFQPKPRPLMPFSAESPPSQQQEQQQQPVSLVHSLQSSMSASVSYRPFSRVLTTPTTTATTDPPPSSSSSHRDMANMHGPLASSASSSSRGHSFLGTVQEEGLSPRPPQNVEQPPDHQAPQVRPLLPTISSGDDRDRQYDRGTKRRWSEADLYACSPIYLYETSLGPPHPHPQQQDTRSSWPWTLGTEPAGGPMDQQRQRQRQPNALDRAIAAGRPLADYSSSFDQDGDENDQDQDGDSAFTHQQPGRDEHG</sequence>
<feature type="compositionally biased region" description="Acidic residues" evidence="1">
    <location>
        <begin position="1021"/>
        <end position="1032"/>
    </location>
</feature>
<feature type="compositionally biased region" description="Polar residues" evidence="1">
    <location>
        <begin position="967"/>
        <end position="977"/>
    </location>
</feature>
<feature type="compositionally biased region" description="Pro residues" evidence="1">
    <location>
        <begin position="615"/>
        <end position="624"/>
    </location>
</feature>
<comment type="caution">
    <text evidence="2">The sequence shown here is derived from an EMBL/GenBank/DDBJ whole genome shotgun (WGS) entry which is preliminary data.</text>
</comment>
<keyword evidence="3" id="KW-1185">Reference proteome</keyword>
<organism evidence="2 3">
    <name type="scientific">Rhodotorula mucilaginosa</name>
    <name type="common">Yeast</name>
    <name type="synonym">Rhodotorula rubra</name>
    <dbReference type="NCBI Taxonomy" id="5537"/>
    <lineage>
        <taxon>Eukaryota</taxon>
        <taxon>Fungi</taxon>
        <taxon>Dikarya</taxon>
        <taxon>Basidiomycota</taxon>
        <taxon>Pucciniomycotina</taxon>
        <taxon>Microbotryomycetes</taxon>
        <taxon>Sporidiobolales</taxon>
        <taxon>Sporidiobolaceae</taxon>
        <taxon>Rhodotorula</taxon>
    </lineage>
</organism>
<feature type="region of interest" description="Disordered" evidence="1">
    <location>
        <begin position="491"/>
        <end position="593"/>
    </location>
</feature>
<feature type="compositionally biased region" description="Low complexity" evidence="1">
    <location>
        <begin position="91"/>
        <end position="109"/>
    </location>
</feature>
<feature type="compositionally biased region" description="Low complexity" evidence="1">
    <location>
        <begin position="810"/>
        <end position="823"/>
    </location>
</feature>
<accession>A0A9P7B368</accession>
<feature type="region of interest" description="Disordered" evidence="1">
    <location>
        <begin position="960"/>
        <end position="1047"/>
    </location>
</feature>
<reference evidence="2 3" key="1">
    <citation type="submission" date="2020-11" db="EMBL/GenBank/DDBJ databases">
        <title>Kefir isolates.</title>
        <authorList>
            <person name="Marcisauskas S."/>
            <person name="Kim Y."/>
            <person name="Blasche S."/>
        </authorList>
    </citation>
    <scope>NUCLEOTIDE SEQUENCE [LARGE SCALE GENOMIC DNA]</scope>
    <source>
        <strain evidence="2 3">KR</strain>
    </source>
</reference>
<feature type="region of interest" description="Disordered" evidence="1">
    <location>
        <begin position="847"/>
        <end position="938"/>
    </location>
</feature>
<feature type="compositionally biased region" description="Polar residues" evidence="1">
    <location>
        <begin position="360"/>
        <end position="373"/>
    </location>
</feature>
<dbReference type="AlphaFoldDB" id="A0A9P7B368"/>